<organism evidence="5 6">
    <name type="scientific">Aquamicrobium lusatiense</name>
    <dbReference type="NCBI Taxonomy" id="89772"/>
    <lineage>
        <taxon>Bacteria</taxon>
        <taxon>Pseudomonadati</taxon>
        <taxon>Pseudomonadota</taxon>
        <taxon>Alphaproteobacteria</taxon>
        <taxon>Hyphomicrobiales</taxon>
        <taxon>Phyllobacteriaceae</taxon>
        <taxon>Aquamicrobium</taxon>
    </lineage>
</organism>
<evidence type="ECO:0000256" key="2">
    <source>
        <dbReference type="ARBA" id="ARBA00023125"/>
    </source>
</evidence>
<evidence type="ECO:0000256" key="3">
    <source>
        <dbReference type="ARBA" id="ARBA00023163"/>
    </source>
</evidence>
<gene>
    <name evidence="5" type="ORF">HNR59_003568</name>
</gene>
<sequence length="256" mass="27880">MSDPIHTGAGPAAAGQPGEAAPARRVMLIVAMPGVVSTSLIRALELEFPWIVVEQRPDIFAACQPFDEPLALILCEAHVLPAVEAISSEILRIHPLASAAVIEQGDREPSFRLKDVLGSRLVRGILPMSLKLDVWLSVVRLLLHGGEYFPARMLFSQIAREAASSPVSGTISPPYAISDDDDLATLTARELQILEMVARGLQNRTIAAEFSLSEHTVKVHLHNIIGKLGVRNRSEAAACFRKGMNLRADGMFRIRR</sequence>
<keyword evidence="6" id="KW-1185">Reference proteome</keyword>
<comment type="caution">
    <text evidence="5">The sequence shown here is derived from an EMBL/GenBank/DDBJ whole genome shotgun (WGS) entry which is preliminary data.</text>
</comment>
<evidence type="ECO:0000313" key="5">
    <source>
        <dbReference type="EMBL" id="MBB6014174.1"/>
    </source>
</evidence>
<dbReference type="Gene3D" id="1.10.10.10">
    <property type="entry name" value="Winged helix-like DNA-binding domain superfamily/Winged helix DNA-binding domain"/>
    <property type="match status" value="1"/>
</dbReference>
<dbReference type="GO" id="GO:0003677">
    <property type="term" value="F:DNA binding"/>
    <property type="evidence" value="ECO:0007669"/>
    <property type="project" value="UniProtKB-KW"/>
</dbReference>
<evidence type="ECO:0000313" key="6">
    <source>
        <dbReference type="Proteomes" id="UP000533306"/>
    </source>
</evidence>
<evidence type="ECO:0000259" key="4">
    <source>
        <dbReference type="PROSITE" id="PS50043"/>
    </source>
</evidence>
<dbReference type="InterPro" id="IPR000792">
    <property type="entry name" value="Tscrpt_reg_LuxR_C"/>
</dbReference>
<proteinExistence type="predicted"/>
<dbReference type="AlphaFoldDB" id="A0A7W9S6C9"/>
<keyword evidence="1" id="KW-0805">Transcription regulation</keyword>
<protein>
    <submittedName>
        <fullName evidence="5">DNA-binding NarL/FixJ family response regulator</fullName>
    </submittedName>
</protein>
<accession>A0A7W9S6C9</accession>
<evidence type="ECO:0000256" key="1">
    <source>
        <dbReference type="ARBA" id="ARBA00023015"/>
    </source>
</evidence>
<dbReference type="InterPro" id="IPR016032">
    <property type="entry name" value="Sig_transdc_resp-reg_C-effctor"/>
</dbReference>
<dbReference type="InterPro" id="IPR036388">
    <property type="entry name" value="WH-like_DNA-bd_sf"/>
</dbReference>
<dbReference type="Proteomes" id="UP000533306">
    <property type="component" value="Unassembled WGS sequence"/>
</dbReference>
<dbReference type="PANTHER" id="PTHR44688:SF16">
    <property type="entry name" value="DNA-BINDING TRANSCRIPTIONAL ACTIVATOR DEVR_DOSR"/>
    <property type="match status" value="1"/>
</dbReference>
<reference evidence="5 6" key="1">
    <citation type="submission" date="2020-08" db="EMBL/GenBank/DDBJ databases">
        <title>Genomic Encyclopedia of Type Strains, Phase IV (KMG-IV): sequencing the most valuable type-strain genomes for metagenomic binning, comparative biology and taxonomic classification.</title>
        <authorList>
            <person name="Goeker M."/>
        </authorList>
    </citation>
    <scope>NUCLEOTIDE SEQUENCE [LARGE SCALE GENOMIC DNA]</scope>
    <source>
        <strain evidence="5 6">DSM 11099</strain>
    </source>
</reference>
<dbReference type="SUPFAM" id="SSF46894">
    <property type="entry name" value="C-terminal effector domain of the bipartite response regulators"/>
    <property type="match status" value="1"/>
</dbReference>
<dbReference type="RefSeq" id="WP_246374817.1">
    <property type="nucleotide sequence ID" value="NZ_JACHEU010000004.1"/>
</dbReference>
<name>A0A7W9S6C9_9HYPH</name>
<dbReference type="SMART" id="SM00421">
    <property type="entry name" value="HTH_LUXR"/>
    <property type="match status" value="1"/>
</dbReference>
<dbReference type="GO" id="GO:0006355">
    <property type="term" value="P:regulation of DNA-templated transcription"/>
    <property type="evidence" value="ECO:0007669"/>
    <property type="project" value="InterPro"/>
</dbReference>
<dbReference type="CDD" id="cd06170">
    <property type="entry name" value="LuxR_C_like"/>
    <property type="match status" value="1"/>
</dbReference>
<dbReference type="PRINTS" id="PR00038">
    <property type="entry name" value="HTHLUXR"/>
</dbReference>
<dbReference type="PROSITE" id="PS50043">
    <property type="entry name" value="HTH_LUXR_2"/>
    <property type="match status" value="1"/>
</dbReference>
<dbReference type="EMBL" id="JACHEU010000004">
    <property type="protein sequence ID" value="MBB6014174.1"/>
    <property type="molecule type" value="Genomic_DNA"/>
</dbReference>
<dbReference type="PROSITE" id="PS00622">
    <property type="entry name" value="HTH_LUXR_1"/>
    <property type="match status" value="1"/>
</dbReference>
<feature type="domain" description="HTH luxR-type" evidence="4">
    <location>
        <begin position="179"/>
        <end position="244"/>
    </location>
</feature>
<dbReference type="PANTHER" id="PTHR44688">
    <property type="entry name" value="DNA-BINDING TRANSCRIPTIONAL ACTIVATOR DEVR_DOSR"/>
    <property type="match status" value="1"/>
</dbReference>
<keyword evidence="3" id="KW-0804">Transcription</keyword>
<keyword evidence="2 5" id="KW-0238">DNA-binding</keyword>
<dbReference type="Pfam" id="PF00196">
    <property type="entry name" value="GerE"/>
    <property type="match status" value="1"/>
</dbReference>